<feature type="domain" description="Fe/B12 periplasmic-binding" evidence="2">
    <location>
        <begin position="50"/>
        <end position="329"/>
    </location>
</feature>
<dbReference type="AlphaFoldDB" id="E1JRN6"/>
<proteinExistence type="predicted"/>
<comment type="caution">
    <text evidence="3">The sequence shown here is derived from an EMBL/GenBank/DDBJ whole genome shotgun (WGS) entry which is preliminary data.</text>
</comment>
<gene>
    <name evidence="3" type="ORF">DesfrDRAFT_0285</name>
</gene>
<dbReference type="InterPro" id="IPR050902">
    <property type="entry name" value="ABC_Transporter_SBP"/>
</dbReference>
<keyword evidence="4" id="KW-1185">Reference proteome</keyword>
<dbReference type="Gene3D" id="3.40.50.1980">
    <property type="entry name" value="Nitrogenase molybdenum iron protein domain"/>
    <property type="match status" value="2"/>
</dbReference>
<dbReference type="CDD" id="cd01147">
    <property type="entry name" value="HemV-2"/>
    <property type="match status" value="1"/>
</dbReference>
<accession>E1JRN6</accession>
<dbReference type="STRING" id="596151.DesfrDRAFT_0285"/>
<name>E1JRN6_SOLFR</name>
<dbReference type="InterPro" id="IPR002491">
    <property type="entry name" value="ABC_transptr_periplasmic_BD"/>
</dbReference>
<organism evidence="3 4">
    <name type="scientific">Solidesulfovibrio fructosivorans JJ]</name>
    <dbReference type="NCBI Taxonomy" id="596151"/>
    <lineage>
        <taxon>Bacteria</taxon>
        <taxon>Pseudomonadati</taxon>
        <taxon>Thermodesulfobacteriota</taxon>
        <taxon>Desulfovibrionia</taxon>
        <taxon>Desulfovibrionales</taxon>
        <taxon>Desulfovibrionaceae</taxon>
        <taxon>Solidesulfovibrio</taxon>
    </lineage>
</organism>
<dbReference type="SUPFAM" id="SSF53807">
    <property type="entry name" value="Helical backbone' metal receptor"/>
    <property type="match status" value="1"/>
</dbReference>
<dbReference type="eggNOG" id="COG0614">
    <property type="taxonomic scope" value="Bacteria"/>
</dbReference>
<dbReference type="Proteomes" id="UP000006250">
    <property type="component" value="Unassembled WGS sequence"/>
</dbReference>
<keyword evidence="1" id="KW-0732">Signal</keyword>
<dbReference type="Pfam" id="PF01497">
    <property type="entry name" value="Peripla_BP_2"/>
    <property type="match status" value="1"/>
</dbReference>
<dbReference type="OrthoDB" id="9775594at2"/>
<dbReference type="PANTHER" id="PTHR30535:SF34">
    <property type="entry name" value="MOLYBDATE-BINDING PROTEIN MOLA"/>
    <property type="match status" value="1"/>
</dbReference>
<evidence type="ECO:0000313" key="4">
    <source>
        <dbReference type="Proteomes" id="UP000006250"/>
    </source>
</evidence>
<evidence type="ECO:0000313" key="3">
    <source>
        <dbReference type="EMBL" id="EFL53237.1"/>
    </source>
</evidence>
<feature type="chain" id="PRO_5003148096" evidence="1">
    <location>
        <begin position="26"/>
        <end position="374"/>
    </location>
</feature>
<dbReference type="PROSITE" id="PS50983">
    <property type="entry name" value="FE_B12_PBP"/>
    <property type="match status" value="1"/>
</dbReference>
<evidence type="ECO:0000259" key="2">
    <source>
        <dbReference type="PROSITE" id="PS50983"/>
    </source>
</evidence>
<dbReference type="EMBL" id="AECZ01000001">
    <property type="protein sequence ID" value="EFL53237.1"/>
    <property type="molecule type" value="Genomic_DNA"/>
</dbReference>
<dbReference type="PANTHER" id="PTHR30535">
    <property type="entry name" value="VITAMIN B12-BINDING PROTEIN"/>
    <property type="match status" value="1"/>
</dbReference>
<feature type="signal peptide" evidence="1">
    <location>
        <begin position="1"/>
        <end position="25"/>
    </location>
</feature>
<evidence type="ECO:0000256" key="1">
    <source>
        <dbReference type="SAM" id="SignalP"/>
    </source>
</evidence>
<dbReference type="RefSeq" id="WP_005990386.1">
    <property type="nucleotide sequence ID" value="NZ_AECZ01000001.1"/>
</dbReference>
<sequence length="374" mass="40405" precursor="true">MPHPYRVFFLCCALVLMTATAPAAADTPAGTRQVTDAAGRQVTVPDNPRRIICLGPGCLRLIAYLDATNRVVGVERFEKDKRTGRPYSLAHPEFIKLPVIGPGGPKSINQEPDLEAVLAVAPQVIFVTAMDAAVAEAMQAKLRIPVVVLSYGQFARYDYKVFDSLALAGNILGCPDRAAAVADFMKRAEADVRARAKKGQAAPGYVKPTVYVGGTGLRGTHGLTSTDNPYAPLEWLSADNLAGRVTKDGHAFIDKEQLLAFNPDVLFVDAAGLALVADEFTQQPEFVGALRAVKDGRVYVLYPFTNYLTNLDTIVVDAYAAGKILYPQAFADIDPAAKADEIYRFLLGKPVYAQMAHDFGPLGQKPAFFKNTQP</sequence>
<reference evidence="3 4" key="1">
    <citation type="submission" date="2010-08" db="EMBL/GenBank/DDBJ databases">
        <title>The draft genome of Desulfovibrio fructosovorans JJ.</title>
        <authorList>
            <consortium name="US DOE Joint Genome Institute (JGI-PGF)"/>
            <person name="Lucas S."/>
            <person name="Copeland A."/>
            <person name="Lapidus A."/>
            <person name="Cheng J.-F."/>
            <person name="Bruce D."/>
            <person name="Goodwin L."/>
            <person name="Pitluck S."/>
            <person name="Land M.L."/>
            <person name="Hauser L."/>
            <person name="Chang Y.-J."/>
            <person name="Jeffries C."/>
            <person name="Wall J.D."/>
            <person name="Stahl D.A."/>
            <person name="Arkin A.P."/>
            <person name="Dehal P."/>
            <person name="Stolyar S.M."/>
            <person name="Hazen T.C."/>
            <person name="Woyke T.J."/>
        </authorList>
    </citation>
    <scope>NUCLEOTIDE SEQUENCE [LARGE SCALE GENOMIC DNA]</scope>
    <source>
        <strain evidence="3 4">JJ</strain>
    </source>
</reference>
<protein>
    <submittedName>
        <fullName evidence="3">Periplasmic binding protein</fullName>
    </submittedName>
</protein>